<keyword evidence="2" id="KW-1185">Reference proteome</keyword>
<dbReference type="RefSeq" id="WP_189255479.1">
    <property type="nucleotide sequence ID" value="NZ_BMRE01000018.1"/>
</dbReference>
<organism evidence="1 2">
    <name type="scientific">Lentzea flava</name>
    <dbReference type="NCBI Taxonomy" id="103732"/>
    <lineage>
        <taxon>Bacteria</taxon>
        <taxon>Bacillati</taxon>
        <taxon>Actinomycetota</taxon>
        <taxon>Actinomycetes</taxon>
        <taxon>Pseudonocardiales</taxon>
        <taxon>Pseudonocardiaceae</taxon>
        <taxon>Lentzea</taxon>
    </lineage>
</organism>
<gene>
    <name evidence="1" type="ORF">GCM10010178_42880</name>
</gene>
<comment type="caution">
    <text evidence="1">The sequence shown here is derived from an EMBL/GenBank/DDBJ whole genome shotgun (WGS) entry which is preliminary data.</text>
</comment>
<accession>A0ABQ2UNJ8</accession>
<name>A0ABQ2UNJ8_9PSEU</name>
<sequence>MGAQWARISLPTSAGGWLLGINEDGVCIEVDGWNAYTSGAAEPPKEGLFVGHRGFKIPLVEVPKFLIALNAASSLGFARSENREEGIWKVEQVRDQVFVHGPLRESTATDGMVRAGTLLLPWLGLCELGTLLAALLPQV</sequence>
<evidence type="ECO:0000313" key="1">
    <source>
        <dbReference type="EMBL" id="GGU45823.1"/>
    </source>
</evidence>
<protein>
    <submittedName>
        <fullName evidence="1">Uncharacterized protein</fullName>
    </submittedName>
</protein>
<reference evidence="2" key="1">
    <citation type="journal article" date="2019" name="Int. J. Syst. Evol. Microbiol.">
        <title>The Global Catalogue of Microorganisms (GCM) 10K type strain sequencing project: providing services to taxonomists for standard genome sequencing and annotation.</title>
        <authorList>
            <consortium name="The Broad Institute Genomics Platform"/>
            <consortium name="The Broad Institute Genome Sequencing Center for Infectious Disease"/>
            <person name="Wu L."/>
            <person name="Ma J."/>
        </authorList>
    </citation>
    <scope>NUCLEOTIDE SEQUENCE [LARGE SCALE GENOMIC DNA]</scope>
    <source>
        <strain evidence="2">JCM 3296</strain>
    </source>
</reference>
<dbReference type="EMBL" id="BMRE01000018">
    <property type="protein sequence ID" value="GGU45823.1"/>
    <property type="molecule type" value="Genomic_DNA"/>
</dbReference>
<proteinExistence type="predicted"/>
<evidence type="ECO:0000313" key="2">
    <source>
        <dbReference type="Proteomes" id="UP000649573"/>
    </source>
</evidence>
<dbReference type="Proteomes" id="UP000649573">
    <property type="component" value="Unassembled WGS sequence"/>
</dbReference>